<evidence type="ECO:0000256" key="2">
    <source>
        <dbReference type="ARBA" id="ARBA00022723"/>
    </source>
</evidence>
<proteinExistence type="predicted"/>
<name>A0A3S9PRT0_STRLT</name>
<dbReference type="SUPFAM" id="SSF51197">
    <property type="entry name" value="Clavaminate synthase-like"/>
    <property type="match status" value="1"/>
</dbReference>
<keyword evidence="3" id="KW-0408">Iron</keyword>
<dbReference type="PANTHER" id="PTHR13096:SF8">
    <property type="entry name" value="RIBOSOMAL OXYGENASE 1"/>
    <property type="match status" value="1"/>
</dbReference>
<organism evidence="6 7">
    <name type="scientific">Streptomyces luteoverticillatus</name>
    <name type="common">Streptoverticillium luteoverticillatus</name>
    <dbReference type="NCBI Taxonomy" id="66425"/>
    <lineage>
        <taxon>Bacteria</taxon>
        <taxon>Bacillati</taxon>
        <taxon>Actinomycetota</taxon>
        <taxon>Actinomycetes</taxon>
        <taxon>Kitasatosporales</taxon>
        <taxon>Streptomycetaceae</taxon>
        <taxon>Streptomyces</taxon>
    </lineage>
</organism>
<dbReference type="InterPro" id="IPR039994">
    <property type="entry name" value="NO66-like"/>
</dbReference>
<dbReference type="GO" id="GO:0046872">
    <property type="term" value="F:metal ion binding"/>
    <property type="evidence" value="ECO:0007669"/>
    <property type="project" value="UniProtKB-KW"/>
</dbReference>
<evidence type="ECO:0000256" key="1">
    <source>
        <dbReference type="ARBA" id="ARBA00001954"/>
    </source>
</evidence>
<dbReference type="InterPro" id="IPR003347">
    <property type="entry name" value="JmjC_dom"/>
</dbReference>
<feature type="domain" description="JmjC" evidence="5">
    <location>
        <begin position="124"/>
        <end position="264"/>
    </location>
</feature>
<keyword evidence="7" id="KW-1185">Reference proteome</keyword>
<dbReference type="Pfam" id="PF08007">
    <property type="entry name" value="JmjC_2"/>
    <property type="match status" value="1"/>
</dbReference>
<feature type="compositionally biased region" description="Basic and acidic residues" evidence="4">
    <location>
        <begin position="16"/>
        <end position="26"/>
    </location>
</feature>
<evidence type="ECO:0000259" key="5">
    <source>
        <dbReference type="PROSITE" id="PS51184"/>
    </source>
</evidence>
<sequence length="345" mass="36859">MNSRNPTSRNPAARRNPTERRDRMHREELTRWVGDTDAFLDRCWRTTPAVFRPGPGGGPAAPLTLEEIDTAVAGGLLRVPHLEIARAGDPVHSSRYTRSRTVAGVTTPGYADPDRVRELLAEGASLVLRNVEHWHPATRALTRALEGELGRRVEAFFFVTPPGAQGLELHRDDADVLLLQHTGSKHWTVRGGPGDADWKPGAVADGGPALLTDTLRPGEVLYIPRGFAHEAVGGEGLSSHLSLTIREVGTQQLFTSLQRLLLGSLPLPSRPPADDDLHAAAELLLDRFRARLPELTAAAVVEHARRAQLAEGAIPGLGSGPGIAALAAHLGTARPAAPAPAEGNP</sequence>
<accession>A0A3S9PRT0</accession>
<dbReference type="PROSITE" id="PS51184">
    <property type="entry name" value="JMJC"/>
    <property type="match status" value="1"/>
</dbReference>
<dbReference type="AlphaFoldDB" id="A0A3S9PRT0"/>
<evidence type="ECO:0000313" key="6">
    <source>
        <dbReference type="EMBL" id="AZQ75099.1"/>
    </source>
</evidence>
<comment type="cofactor">
    <cofactor evidence="1">
        <name>Fe(2+)</name>
        <dbReference type="ChEBI" id="CHEBI:29033"/>
    </cofactor>
</comment>
<keyword evidence="2" id="KW-0479">Metal-binding</keyword>
<gene>
    <name evidence="6" type="ORF">EKH77_31630</name>
</gene>
<dbReference type="PANTHER" id="PTHR13096">
    <property type="entry name" value="MINA53 MYC INDUCED NUCLEAR ANTIGEN"/>
    <property type="match status" value="1"/>
</dbReference>
<feature type="region of interest" description="Disordered" evidence="4">
    <location>
        <begin position="1"/>
        <end position="26"/>
    </location>
</feature>
<dbReference type="OrthoDB" id="9764016at2"/>
<evidence type="ECO:0000313" key="7">
    <source>
        <dbReference type="Proteomes" id="UP000267900"/>
    </source>
</evidence>
<dbReference type="Gene3D" id="2.60.120.650">
    <property type="entry name" value="Cupin"/>
    <property type="match status" value="1"/>
</dbReference>
<protein>
    <submittedName>
        <fullName evidence="6">Cupin</fullName>
    </submittedName>
</protein>
<evidence type="ECO:0000256" key="3">
    <source>
        <dbReference type="ARBA" id="ARBA00023004"/>
    </source>
</evidence>
<dbReference type="Proteomes" id="UP000267900">
    <property type="component" value="Chromosome"/>
</dbReference>
<reference evidence="6 7" key="1">
    <citation type="submission" date="2018-12" db="EMBL/GenBank/DDBJ databases">
        <title>The whole draft genome of Streptomyce luteoverticillatus CGMCC 15060.</title>
        <authorList>
            <person name="Feng Z."/>
            <person name="Chen G."/>
            <person name="Zhang J."/>
            <person name="Zhu H."/>
            <person name="Yu X."/>
            <person name="Zhang W."/>
            <person name="Zhang X."/>
        </authorList>
    </citation>
    <scope>NUCLEOTIDE SEQUENCE [LARGE SCALE GENOMIC DNA]</scope>
    <source>
        <strain evidence="6 7">CGMCC 15060</strain>
    </source>
</reference>
<evidence type="ECO:0000256" key="4">
    <source>
        <dbReference type="SAM" id="MobiDB-lite"/>
    </source>
</evidence>
<feature type="compositionally biased region" description="Polar residues" evidence="4">
    <location>
        <begin position="1"/>
        <end position="10"/>
    </location>
</feature>
<dbReference type="EMBL" id="CP034587">
    <property type="protein sequence ID" value="AZQ75099.1"/>
    <property type="molecule type" value="Genomic_DNA"/>
</dbReference>